<dbReference type="GO" id="GO:0009699">
    <property type="term" value="P:phenylpropanoid biosynthetic process"/>
    <property type="evidence" value="ECO:0007669"/>
    <property type="project" value="UniProtKB-ARBA"/>
</dbReference>
<feature type="chain" id="PRO_5011827722" description="Dirigent protein" evidence="4">
    <location>
        <begin position="29"/>
        <end position="182"/>
    </location>
</feature>
<comment type="subunit">
    <text evidence="2 4">Homodimer.</text>
</comment>
<dbReference type="Pfam" id="PF03018">
    <property type="entry name" value="Dirigent"/>
    <property type="match status" value="1"/>
</dbReference>
<dbReference type="OrthoDB" id="1925209at2759"/>
<evidence type="ECO:0000313" key="5">
    <source>
        <dbReference type="EMBL" id="OMO66401.1"/>
    </source>
</evidence>
<sequence length="182" mass="20021">MATKMNFSSKFMVVLAIIMVMFSIQAKADDNHQLKETKLSAFFHDYSSVGPNATDLPVVGFPGKLWRYDKFGTLYVLDDLLTEGRELTSPKIGRIQAIAVTVSLDGLNAQVSGSLVFTNQAYDGSTIQILGVDNQFSAIGEYGVTSGTGKFRYATGYITIEFLSFDSSISYALFRVNVTIRH</sequence>
<reference evidence="6" key="1">
    <citation type="submission" date="2013-09" db="EMBL/GenBank/DDBJ databases">
        <title>Corchorus olitorius genome sequencing.</title>
        <authorList>
            <person name="Alam M."/>
            <person name="Haque M.S."/>
            <person name="Islam M.S."/>
            <person name="Emdad E.M."/>
            <person name="Islam M.M."/>
            <person name="Ahmed B."/>
            <person name="Halim A."/>
            <person name="Hossen Q.M.M."/>
            <person name="Hossain M.Z."/>
            <person name="Ahmed R."/>
            <person name="Khan M.M."/>
            <person name="Islam R."/>
            <person name="Rashid M.M."/>
            <person name="Khan S.A."/>
            <person name="Rahman M.S."/>
            <person name="Alam M."/>
            <person name="Yahiya A.S."/>
            <person name="Khan M.S."/>
            <person name="Azam M.S."/>
            <person name="Haque T."/>
            <person name="Lashkar M.Z.H."/>
            <person name="Akhand A.I."/>
            <person name="Morshed G."/>
            <person name="Roy S."/>
            <person name="Uddin K.S."/>
            <person name="Rabeya T."/>
            <person name="Hossain A.S."/>
            <person name="Chowdhury A."/>
            <person name="Snigdha A.R."/>
            <person name="Mortoza M.S."/>
            <person name="Matin S.A."/>
            <person name="Hoque S.M.E."/>
            <person name="Islam M.K."/>
            <person name="Roy D.K."/>
            <person name="Haider R."/>
            <person name="Moosa M.M."/>
            <person name="Elias S.M."/>
            <person name="Hasan A.M."/>
            <person name="Jahan S."/>
            <person name="Shafiuddin M."/>
            <person name="Mahmood N."/>
            <person name="Shommy N.S."/>
        </authorList>
    </citation>
    <scope>NUCLEOTIDE SEQUENCE [LARGE SCALE GENOMIC DNA]</scope>
    <source>
        <strain evidence="6">cv. O-4</strain>
    </source>
</reference>
<comment type="subcellular location">
    <subcellularLocation>
        <location evidence="4">Secreted</location>
        <location evidence="4">Extracellular space</location>
        <location evidence="4">Apoplast</location>
    </subcellularLocation>
</comment>
<dbReference type="AlphaFoldDB" id="A0A1R3H7T8"/>
<dbReference type="Proteomes" id="UP000187203">
    <property type="component" value="Unassembled WGS sequence"/>
</dbReference>
<organism evidence="5 6">
    <name type="scientific">Corchorus olitorius</name>
    <dbReference type="NCBI Taxonomy" id="93759"/>
    <lineage>
        <taxon>Eukaryota</taxon>
        <taxon>Viridiplantae</taxon>
        <taxon>Streptophyta</taxon>
        <taxon>Embryophyta</taxon>
        <taxon>Tracheophyta</taxon>
        <taxon>Spermatophyta</taxon>
        <taxon>Magnoliopsida</taxon>
        <taxon>eudicotyledons</taxon>
        <taxon>Gunneridae</taxon>
        <taxon>Pentapetalae</taxon>
        <taxon>rosids</taxon>
        <taxon>malvids</taxon>
        <taxon>Malvales</taxon>
        <taxon>Malvaceae</taxon>
        <taxon>Grewioideae</taxon>
        <taxon>Apeibeae</taxon>
        <taxon>Corchorus</taxon>
    </lineage>
</organism>
<evidence type="ECO:0000313" key="6">
    <source>
        <dbReference type="Proteomes" id="UP000187203"/>
    </source>
</evidence>
<comment type="similarity">
    <text evidence="1 4">Belongs to the plant dirigent protein family.</text>
</comment>
<dbReference type="GO" id="GO:0048046">
    <property type="term" value="C:apoplast"/>
    <property type="evidence" value="ECO:0007669"/>
    <property type="project" value="UniProtKB-SubCell"/>
</dbReference>
<comment type="function">
    <text evidence="4">Dirigent proteins impart stereoselectivity on the phenoxy radical-coupling reaction, yielding optically active lignans from two molecules of coniferyl alcohol in the biosynthesis of lignans, flavonolignans, and alkaloids and thus plays a central role in plant secondary metabolism.</text>
</comment>
<comment type="caution">
    <text evidence="5">The sequence shown here is derived from an EMBL/GenBank/DDBJ whole genome shotgun (WGS) entry which is preliminary data.</text>
</comment>
<dbReference type="Gene3D" id="2.40.480.10">
    <property type="entry name" value="Allene oxide cyclase-like"/>
    <property type="match status" value="1"/>
</dbReference>
<dbReference type="STRING" id="93759.A0A1R3H7T8"/>
<dbReference type="InterPro" id="IPR004265">
    <property type="entry name" value="Dirigent"/>
</dbReference>
<accession>A0A1R3H7T8</accession>
<evidence type="ECO:0000256" key="1">
    <source>
        <dbReference type="ARBA" id="ARBA00010746"/>
    </source>
</evidence>
<evidence type="ECO:0000256" key="4">
    <source>
        <dbReference type="RuleBase" id="RU363099"/>
    </source>
</evidence>
<gene>
    <name evidence="5" type="ORF">COLO4_30586</name>
</gene>
<evidence type="ECO:0000256" key="3">
    <source>
        <dbReference type="ARBA" id="ARBA00022525"/>
    </source>
</evidence>
<feature type="signal peptide" evidence="4">
    <location>
        <begin position="1"/>
        <end position="28"/>
    </location>
</feature>
<proteinExistence type="inferred from homology"/>
<name>A0A1R3H7T8_9ROSI</name>
<keyword evidence="4" id="KW-0052">Apoplast</keyword>
<dbReference type="EMBL" id="AWUE01020753">
    <property type="protein sequence ID" value="OMO66401.1"/>
    <property type="molecule type" value="Genomic_DNA"/>
</dbReference>
<keyword evidence="4" id="KW-0732">Signal</keyword>
<keyword evidence="6" id="KW-1185">Reference proteome</keyword>
<protein>
    <recommendedName>
        <fullName evidence="4">Dirigent protein</fullName>
    </recommendedName>
</protein>
<dbReference type="PANTHER" id="PTHR21495">
    <property type="entry name" value="NUCLEOPORIN-RELATED"/>
    <property type="match status" value="1"/>
</dbReference>
<keyword evidence="3 4" id="KW-0964">Secreted</keyword>
<evidence type="ECO:0000256" key="2">
    <source>
        <dbReference type="ARBA" id="ARBA00011738"/>
    </source>
</evidence>
<dbReference type="InterPro" id="IPR044859">
    <property type="entry name" value="Allene_oxi_cyc_Dirigent"/>
</dbReference>